<dbReference type="RefSeq" id="WP_368008660.1">
    <property type="nucleotide sequence ID" value="NZ_JAMXFF010000044.1"/>
</dbReference>
<reference evidence="1 2" key="1">
    <citation type="journal article" date="2022" name="Front. Microbiol.">
        <title>High genomic differentiation and limited gene flow indicate recent cryptic speciation within the genus Laspinema (cyanobacteria).</title>
        <authorList>
            <person name="Stanojkovic A."/>
            <person name="Skoupy S."/>
            <person name="Skaloud P."/>
            <person name="Dvorak P."/>
        </authorList>
    </citation>
    <scope>NUCLEOTIDE SEQUENCE [LARGE SCALE GENOMIC DNA]</scope>
    <source>
        <strain evidence="1 2">D2a</strain>
    </source>
</reference>
<dbReference type="Proteomes" id="UP001525890">
    <property type="component" value="Unassembled WGS sequence"/>
</dbReference>
<comment type="caution">
    <text evidence="1">The sequence shown here is derived from an EMBL/GenBank/DDBJ whole genome shotgun (WGS) entry which is preliminary data.</text>
</comment>
<gene>
    <name evidence="1" type="ORF">NG799_22995</name>
</gene>
<sequence>MTRFIHDQFAKQYLEELLSPFGTVETGKTIAAEVQEVDVLFIANPESNRDRTSLGLLGQIAGNQTIFEPFRNAVQPKQIRSCLAKLYAIQSNEERKANRDNTPLPEEEVITGWILTPTASSSLLDYFGATEDPLIGVKGVYSLARGLKMGLIAIHQLPVNPETLSLRLLGKGRVQQQAVNEIQGLPDDNPWKLAALELLYNLRTILEVRQDLEPDDQELIMELSPLYLQRLEDATQRGRQEGLEQGVQRGIQQGLEAGVQQGNQQGQRLMVESMLQVKFGEVDAELAQIIDGLIELPALERTQLIMQLSRDEILARFANN</sequence>
<protein>
    <recommendedName>
        <fullName evidence="3">Flagellar assembly protein H</fullName>
    </recommendedName>
</protein>
<name>A0ABT2N0L0_9CYAN</name>
<organism evidence="1 2">
    <name type="scientific">Laspinema palackyanum D2a</name>
    <dbReference type="NCBI Taxonomy" id="2953684"/>
    <lineage>
        <taxon>Bacteria</taxon>
        <taxon>Bacillati</taxon>
        <taxon>Cyanobacteriota</taxon>
        <taxon>Cyanophyceae</taxon>
        <taxon>Oscillatoriophycideae</taxon>
        <taxon>Oscillatoriales</taxon>
        <taxon>Laspinemataceae</taxon>
        <taxon>Laspinema</taxon>
        <taxon>Laspinema palackyanum</taxon>
    </lineage>
</organism>
<evidence type="ECO:0000313" key="2">
    <source>
        <dbReference type="Proteomes" id="UP001525890"/>
    </source>
</evidence>
<evidence type="ECO:0000313" key="1">
    <source>
        <dbReference type="EMBL" id="MCT7969187.1"/>
    </source>
</evidence>
<dbReference type="EMBL" id="JAMXFF010000044">
    <property type="protein sequence ID" value="MCT7969187.1"/>
    <property type="molecule type" value="Genomic_DNA"/>
</dbReference>
<keyword evidence="2" id="KW-1185">Reference proteome</keyword>
<accession>A0ABT2N0L0</accession>
<proteinExistence type="predicted"/>
<evidence type="ECO:0008006" key="3">
    <source>
        <dbReference type="Google" id="ProtNLM"/>
    </source>
</evidence>